<comment type="catalytic activity">
    <reaction evidence="6 7">
        <text>L-aspartate + ATP = 4-phospho-L-aspartate + ADP</text>
        <dbReference type="Rhea" id="RHEA:23776"/>
        <dbReference type="ChEBI" id="CHEBI:29991"/>
        <dbReference type="ChEBI" id="CHEBI:30616"/>
        <dbReference type="ChEBI" id="CHEBI:57535"/>
        <dbReference type="ChEBI" id="CHEBI:456216"/>
        <dbReference type="EC" id="2.7.2.4"/>
    </reaction>
</comment>
<dbReference type="InterPro" id="IPR005260">
    <property type="entry name" value="Asp_kin_monofn"/>
</dbReference>
<gene>
    <name evidence="11" type="ORF">GDLDPPJJ_00014</name>
    <name evidence="12" type="ORF">HANIDNDE_00008</name>
    <name evidence="10" type="ORF">PCFKKONE_00009</name>
</gene>
<dbReference type="PANTHER" id="PTHR21499">
    <property type="entry name" value="ASPARTATE KINASE"/>
    <property type="match status" value="1"/>
</dbReference>
<dbReference type="InterPro" id="IPR001341">
    <property type="entry name" value="Asp_kinase"/>
</dbReference>
<feature type="domain" description="ACT" evidence="9">
    <location>
        <begin position="405"/>
        <end position="467"/>
    </location>
</feature>
<evidence type="ECO:0000256" key="8">
    <source>
        <dbReference type="RuleBase" id="RU004249"/>
    </source>
</evidence>
<evidence type="ECO:0000313" key="12">
    <source>
        <dbReference type="EMBL" id="QNO56622.1"/>
    </source>
</evidence>
<evidence type="ECO:0000256" key="6">
    <source>
        <dbReference type="ARBA" id="ARBA00047872"/>
    </source>
</evidence>
<dbReference type="UniPathway" id="UPA00034">
    <property type="reaction ID" value="UER00015"/>
</dbReference>
<dbReference type="InterPro" id="IPR001048">
    <property type="entry name" value="Asp/Glu/Uridylate_kinase"/>
</dbReference>
<proteinExistence type="inferred from homology"/>
<dbReference type="EMBL" id="MT631663">
    <property type="protein sequence ID" value="QNO56622.1"/>
    <property type="molecule type" value="Genomic_DNA"/>
</dbReference>
<dbReference type="UniPathway" id="UPA00051">
    <property type="reaction ID" value="UER00462"/>
</dbReference>
<name>A0A7G9Z1H1_9EURY</name>
<keyword evidence="2 7" id="KW-0808">Transferase</keyword>
<dbReference type="PANTHER" id="PTHR21499:SF59">
    <property type="entry name" value="ASPARTOKINASE"/>
    <property type="match status" value="1"/>
</dbReference>
<sequence>MRIVMKFGGTAIANGEKIKTAANLVMQSKEAAENMEIVVVTSAIYAVTDTIYEQANRIAEEGKVEKVKAFVEELRNKHNMVASAAIDDTQVLKKVNGEIKERIAEMEKALIGICLLGELTLRSLDYLGSFGERLAAPILAGAIQSAGIDAVHFTGGDIGIITNAEYGSAQLMGGVEQEVRARIMPLLGDKIPVVCGFTGETKDGKITTLGRGGSDYTATIIGAAIDADEIWLWKDTEGIMSADPKRIKNARKIPYISYIEAMELSYFGAAVLHPRAIEPVMKKKVPIRVKNLLNPDDEGTLIGEEQEKTKKAAKAITLIENTSIVNIAGTGIGSISDVASRIFSVLAAKNVDIIMISHGSSERTVSLVIDSAQLERAIDAIQSIPAVDTVIRDISYNSNVCTVGVVGVGMAGTIGVAGKVFSALGNEGISVKMISQGSSEFNISFVVQKEEAYKAAQAIHDVFEMGS</sequence>
<evidence type="ECO:0000313" key="11">
    <source>
        <dbReference type="EMBL" id="QNO56587.1"/>
    </source>
</evidence>
<evidence type="ECO:0000313" key="10">
    <source>
        <dbReference type="EMBL" id="QNO54105.1"/>
    </source>
</evidence>
<dbReference type="GO" id="GO:0004072">
    <property type="term" value="F:aspartate kinase activity"/>
    <property type="evidence" value="ECO:0007669"/>
    <property type="project" value="UniProtKB-EC"/>
</dbReference>
<dbReference type="InterPro" id="IPR054352">
    <property type="entry name" value="ACT_Aspartokinase"/>
</dbReference>
<dbReference type="PROSITE" id="PS51671">
    <property type="entry name" value="ACT"/>
    <property type="match status" value="2"/>
</dbReference>
<dbReference type="GO" id="GO:0009089">
    <property type="term" value="P:lysine biosynthetic process via diaminopimelate"/>
    <property type="evidence" value="ECO:0007669"/>
    <property type="project" value="UniProtKB-UniPathway"/>
</dbReference>
<dbReference type="GO" id="GO:0005524">
    <property type="term" value="F:ATP binding"/>
    <property type="evidence" value="ECO:0007669"/>
    <property type="project" value="UniProtKB-KW"/>
</dbReference>
<dbReference type="Pfam" id="PF00696">
    <property type="entry name" value="AA_kinase"/>
    <property type="match status" value="1"/>
</dbReference>
<reference evidence="10" key="1">
    <citation type="submission" date="2020-06" db="EMBL/GenBank/DDBJ databases">
        <title>Unique genomic features of the anaerobic methanotrophic archaea.</title>
        <authorList>
            <person name="Chadwick G.L."/>
            <person name="Skennerton C.T."/>
            <person name="Laso-Perez R."/>
            <person name="Leu A.O."/>
            <person name="Speth D.R."/>
            <person name="Yu H."/>
            <person name="Morgan-Lang C."/>
            <person name="Hatzenpichler R."/>
            <person name="Goudeau D."/>
            <person name="Malmstrom R."/>
            <person name="Brazelton W.J."/>
            <person name="Woyke T."/>
            <person name="Hallam S.J."/>
            <person name="Tyson G.W."/>
            <person name="Wegener G."/>
            <person name="Boetius A."/>
            <person name="Orphan V."/>
        </authorList>
    </citation>
    <scope>NUCLEOTIDE SEQUENCE</scope>
</reference>
<evidence type="ECO:0000256" key="4">
    <source>
        <dbReference type="ARBA" id="ARBA00022777"/>
    </source>
</evidence>
<organism evidence="10">
    <name type="scientific">Candidatus Methanophaga sp. ANME-1 ERB7</name>
    <dbReference type="NCBI Taxonomy" id="2759913"/>
    <lineage>
        <taxon>Archaea</taxon>
        <taxon>Methanobacteriati</taxon>
        <taxon>Methanobacteriota</taxon>
        <taxon>Stenosarchaea group</taxon>
        <taxon>Methanomicrobia</taxon>
        <taxon>Candidatus Methanophagales</taxon>
        <taxon>Candidatus Methanophagaceae</taxon>
        <taxon>Candidatus Methanophaga</taxon>
    </lineage>
</organism>
<evidence type="ECO:0000256" key="7">
    <source>
        <dbReference type="RuleBase" id="RU003448"/>
    </source>
</evidence>
<dbReference type="UniPathway" id="UPA00050">
    <property type="reaction ID" value="UER00461"/>
</dbReference>
<dbReference type="InterPro" id="IPR036393">
    <property type="entry name" value="AceGlu_kinase-like_sf"/>
</dbReference>
<dbReference type="NCBIfam" id="NF004938">
    <property type="entry name" value="PRK06291.1"/>
    <property type="match status" value="1"/>
</dbReference>
<keyword evidence="4 7" id="KW-0418">Kinase</keyword>
<dbReference type="EMBL" id="MT631662">
    <property type="protein sequence ID" value="QNO56587.1"/>
    <property type="molecule type" value="Genomic_DNA"/>
</dbReference>
<dbReference type="EMBL" id="MT631562">
    <property type="protein sequence ID" value="QNO54105.1"/>
    <property type="molecule type" value="Genomic_DNA"/>
</dbReference>
<protein>
    <recommendedName>
        <fullName evidence="7">Aspartokinase</fullName>
        <ecNumber evidence="7">2.7.2.4</ecNumber>
    </recommendedName>
</protein>
<dbReference type="SUPFAM" id="SSF55021">
    <property type="entry name" value="ACT-like"/>
    <property type="match status" value="2"/>
</dbReference>
<dbReference type="GO" id="GO:0005829">
    <property type="term" value="C:cytosol"/>
    <property type="evidence" value="ECO:0007669"/>
    <property type="project" value="TreeGrafter"/>
</dbReference>
<dbReference type="SUPFAM" id="SSF53633">
    <property type="entry name" value="Carbamate kinase-like"/>
    <property type="match status" value="1"/>
</dbReference>
<accession>A0A7G9Z1H1</accession>
<dbReference type="Gene3D" id="3.40.1160.10">
    <property type="entry name" value="Acetylglutamate kinase-like"/>
    <property type="match status" value="1"/>
</dbReference>
<dbReference type="EC" id="2.7.2.4" evidence="7"/>
<evidence type="ECO:0000256" key="3">
    <source>
        <dbReference type="ARBA" id="ARBA00022741"/>
    </source>
</evidence>
<dbReference type="InterPro" id="IPR002912">
    <property type="entry name" value="ACT_dom"/>
</dbReference>
<comment type="pathway">
    <text evidence="8">Amino-acid biosynthesis; L-threonine biosynthesis; L-threonine from L-aspartate: step 1/5.</text>
</comment>
<dbReference type="AlphaFoldDB" id="A0A7G9Z1H1"/>
<evidence type="ECO:0000256" key="1">
    <source>
        <dbReference type="ARBA" id="ARBA00010122"/>
    </source>
</evidence>
<dbReference type="NCBIfam" id="TIGR00657">
    <property type="entry name" value="asp_kinases"/>
    <property type="match status" value="1"/>
</dbReference>
<dbReference type="InterPro" id="IPR045865">
    <property type="entry name" value="ACT-like_dom_sf"/>
</dbReference>
<comment type="pathway">
    <text evidence="8">Amino-acid biosynthesis; L-methionine biosynthesis via de novo pathway; L-homoserine from L-aspartate: step 1/3.</text>
</comment>
<evidence type="ECO:0000259" key="9">
    <source>
        <dbReference type="PROSITE" id="PS51671"/>
    </source>
</evidence>
<keyword evidence="5" id="KW-0067">ATP-binding</keyword>
<comment type="pathway">
    <text evidence="8">Amino-acid biosynthesis; L-lysine biosynthesis via DAP pathway; (S)-tetrahydrodipicolinate from L-aspartate: step 1/4.</text>
</comment>
<keyword evidence="3" id="KW-0547">Nucleotide-binding</keyword>
<dbReference type="GO" id="GO:0009090">
    <property type="term" value="P:homoserine biosynthetic process"/>
    <property type="evidence" value="ECO:0007669"/>
    <property type="project" value="TreeGrafter"/>
</dbReference>
<dbReference type="Gene3D" id="3.30.2130.10">
    <property type="entry name" value="VC0802-like"/>
    <property type="match status" value="2"/>
</dbReference>
<dbReference type="PIRSF" id="PIRSF000726">
    <property type="entry name" value="Asp_kin"/>
    <property type="match status" value="1"/>
</dbReference>
<dbReference type="GO" id="GO:0009088">
    <property type="term" value="P:threonine biosynthetic process"/>
    <property type="evidence" value="ECO:0007669"/>
    <property type="project" value="UniProtKB-UniPathway"/>
</dbReference>
<evidence type="ECO:0000256" key="5">
    <source>
        <dbReference type="ARBA" id="ARBA00022840"/>
    </source>
</evidence>
<feature type="domain" description="ACT" evidence="9">
    <location>
        <begin position="327"/>
        <end position="395"/>
    </location>
</feature>
<dbReference type="Pfam" id="PF22468">
    <property type="entry name" value="ACT_9"/>
    <property type="match status" value="2"/>
</dbReference>
<keyword evidence="8" id="KW-0028">Amino-acid biosynthesis</keyword>
<comment type="similarity">
    <text evidence="1 7">Belongs to the aspartokinase family.</text>
</comment>
<evidence type="ECO:0000256" key="2">
    <source>
        <dbReference type="ARBA" id="ARBA00022679"/>
    </source>
</evidence>
<dbReference type="CDD" id="cd04924">
    <property type="entry name" value="ACT_AK-Arch_2"/>
    <property type="match status" value="1"/>
</dbReference>